<dbReference type="Proteomes" id="UP000316360">
    <property type="component" value="Unassembled WGS sequence"/>
</dbReference>
<accession>A0A523RTW3</accession>
<organism evidence="11 12">
    <name type="scientific">Aerophobetes bacterium</name>
    <dbReference type="NCBI Taxonomy" id="2030807"/>
    <lineage>
        <taxon>Bacteria</taxon>
        <taxon>Candidatus Aerophobota</taxon>
    </lineage>
</organism>
<comment type="caution">
    <text evidence="11">The sequence shown here is derived from an EMBL/GenBank/DDBJ whole genome shotgun (WGS) entry which is preliminary data.</text>
</comment>
<evidence type="ECO:0000256" key="3">
    <source>
        <dbReference type="ARBA" id="ARBA00011270"/>
    </source>
</evidence>
<evidence type="ECO:0000256" key="1">
    <source>
        <dbReference type="ARBA" id="ARBA00003365"/>
    </source>
</evidence>
<evidence type="ECO:0000256" key="8">
    <source>
        <dbReference type="ARBA" id="ARBA00049047"/>
    </source>
</evidence>
<comment type="catalytic activity">
    <reaction evidence="8 9">
        <text>(1S,2R)-1-C-(indol-3-yl)glycerol 3-phosphate + L-serine = D-glyceraldehyde 3-phosphate + L-tryptophan + H2O</text>
        <dbReference type="Rhea" id="RHEA:10532"/>
        <dbReference type="ChEBI" id="CHEBI:15377"/>
        <dbReference type="ChEBI" id="CHEBI:33384"/>
        <dbReference type="ChEBI" id="CHEBI:57912"/>
        <dbReference type="ChEBI" id="CHEBI:58866"/>
        <dbReference type="ChEBI" id="CHEBI:59776"/>
        <dbReference type="EC" id="4.2.1.20"/>
    </reaction>
</comment>
<dbReference type="HAMAP" id="MF_00131">
    <property type="entry name" value="Trp_synth_alpha"/>
    <property type="match status" value="1"/>
</dbReference>
<evidence type="ECO:0000256" key="7">
    <source>
        <dbReference type="ARBA" id="ARBA00023239"/>
    </source>
</evidence>
<evidence type="ECO:0000256" key="2">
    <source>
        <dbReference type="ARBA" id="ARBA00004733"/>
    </source>
</evidence>
<dbReference type="InterPro" id="IPR018204">
    <property type="entry name" value="Trp_synthase_alpha_AS"/>
</dbReference>
<dbReference type="GO" id="GO:0004834">
    <property type="term" value="F:tryptophan synthase activity"/>
    <property type="evidence" value="ECO:0007669"/>
    <property type="project" value="UniProtKB-UniRule"/>
</dbReference>
<dbReference type="PANTHER" id="PTHR43406">
    <property type="entry name" value="TRYPTOPHAN SYNTHASE, ALPHA CHAIN"/>
    <property type="match status" value="1"/>
</dbReference>
<protein>
    <recommendedName>
        <fullName evidence="9">Tryptophan synthase alpha chain</fullName>
        <ecNumber evidence="9">4.2.1.20</ecNumber>
    </recommendedName>
</protein>
<comment type="pathway">
    <text evidence="2 9">Amino-acid biosynthesis; L-tryptophan biosynthesis; L-tryptophan from chorismate: step 5/5.</text>
</comment>
<dbReference type="FunFam" id="3.20.20.70:FF:000037">
    <property type="entry name" value="Tryptophan synthase alpha chain"/>
    <property type="match status" value="1"/>
</dbReference>
<dbReference type="InterPro" id="IPR011060">
    <property type="entry name" value="RibuloseP-bd_barrel"/>
</dbReference>
<dbReference type="NCBIfam" id="TIGR00262">
    <property type="entry name" value="trpA"/>
    <property type="match status" value="1"/>
</dbReference>
<keyword evidence="5 9" id="KW-0822">Tryptophan biosynthesis</keyword>
<keyword evidence="7 9" id="KW-0456">Lyase</keyword>
<dbReference type="UniPathway" id="UPA00035">
    <property type="reaction ID" value="UER00044"/>
</dbReference>
<evidence type="ECO:0000256" key="9">
    <source>
        <dbReference type="HAMAP-Rule" id="MF_00131"/>
    </source>
</evidence>
<feature type="active site" description="Proton acceptor" evidence="9">
    <location>
        <position position="49"/>
    </location>
</feature>
<dbReference type="PROSITE" id="PS00167">
    <property type="entry name" value="TRP_SYNTHASE_ALPHA"/>
    <property type="match status" value="1"/>
</dbReference>
<keyword evidence="6 9" id="KW-0057">Aromatic amino acid biosynthesis</keyword>
<comment type="subunit">
    <text evidence="3 9">Tetramer of two alpha and two beta chains.</text>
</comment>
<keyword evidence="4 9" id="KW-0028">Amino-acid biosynthesis</keyword>
<dbReference type="InterPro" id="IPR002028">
    <property type="entry name" value="Trp_synthase_suA"/>
</dbReference>
<dbReference type="EMBL" id="SOKJ01000310">
    <property type="protein sequence ID" value="TET09177.1"/>
    <property type="molecule type" value="Genomic_DNA"/>
</dbReference>
<comment type="similarity">
    <text evidence="9 10">Belongs to the TrpA family.</text>
</comment>
<evidence type="ECO:0000313" key="12">
    <source>
        <dbReference type="Proteomes" id="UP000316360"/>
    </source>
</evidence>
<reference evidence="11 12" key="1">
    <citation type="submission" date="2019-03" db="EMBL/GenBank/DDBJ databases">
        <title>Metabolic potential of uncultured bacteria and archaea associated with petroleum seepage in deep-sea sediments.</title>
        <authorList>
            <person name="Dong X."/>
            <person name="Hubert C."/>
        </authorList>
    </citation>
    <scope>NUCLEOTIDE SEQUENCE [LARGE SCALE GENOMIC DNA]</scope>
    <source>
        <strain evidence="11">E44_bin7</strain>
    </source>
</reference>
<evidence type="ECO:0000256" key="4">
    <source>
        <dbReference type="ARBA" id="ARBA00022605"/>
    </source>
</evidence>
<dbReference type="EC" id="4.2.1.20" evidence="9"/>
<dbReference type="GO" id="GO:0005829">
    <property type="term" value="C:cytosol"/>
    <property type="evidence" value="ECO:0007669"/>
    <property type="project" value="TreeGrafter"/>
</dbReference>
<dbReference type="SUPFAM" id="SSF51366">
    <property type="entry name" value="Ribulose-phoshate binding barrel"/>
    <property type="match status" value="1"/>
</dbReference>
<dbReference type="Gene3D" id="3.20.20.70">
    <property type="entry name" value="Aldolase class I"/>
    <property type="match status" value="1"/>
</dbReference>
<name>A0A523RTW3_UNCAE</name>
<dbReference type="Pfam" id="PF00290">
    <property type="entry name" value="Trp_syntA"/>
    <property type="match status" value="1"/>
</dbReference>
<evidence type="ECO:0000256" key="10">
    <source>
        <dbReference type="RuleBase" id="RU003662"/>
    </source>
</evidence>
<evidence type="ECO:0000256" key="6">
    <source>
        <dbReference type="ARBA" id="ARBA00023141"/>
    </source>
</evidence>
<dbReference type="CDD" id="cd04724">
    <property type="entry name" value="Tryptophan_synthase_alpha"/>
    <property type="match status" value="1"/>
</dbReference>
<dbReference type="InterPro" id="IPR013785">
    <property type="entry name" value="Aldolase_TIM"/>
</dbReference>
<sequence length="265" mass="29384">MNRIEKRFEELKKQGKKAFIPFITAGDPDLITTRALVLELEKRGADIIELGVPFSDPIAEGPVIQRSSQRSLEGETSSLKILDLVRELRRETKIPLVLMGYYNPIFKFGERKFIEKTSRAGVDGLIIVDLPPEEAHFLLKETKKNNLDIIFLLTPVSSEERIKLVCENSRGFIYCVAYTGITGDEKRKDKNLKDLVGKVHSLTSTPVGIGFGISSPLAAKKTASLAEIVIVGSAIVKKIEKYKGNKNLVKEVGAFAESLARAVKE</sequence>
<dbReference type="PANTHER" id="PTHR43406:SF1">
    <property type="entry name" value="TRYPTOPHAN SYNTHASE ALPHA CHAIN, CHLOROPLASTIC"/>
    <property type="match status" value="1"/>
</dbReference>
<comment type="function">
    <text evidence="1 9">The alpha subunit is responsible for the aldol cleavage of indoleglycerol phosphate to indole and glyceraldehyde 3-phosphate.</text>
</comment>
<proteinExistence type="inferred from homology"/>
<feature type="active site" description="Proton acceptor" evidence="9">
    <location>
        <position position="60"/>
    </location>
</feature>
<dbReference type="AlphaFoldDB" id="A0A523RTW3"/>
<evidence type="ECO:0000313" key="11">
    <source>
        <dbReference type="EMBL" id="TET09177.1"/>
    </source>
</evidence>
<evidence type="ECO:0000256" key="5">
    <source>
        <dbReference type="ARBA" id="ARBA00022822"/>
    </source>
</evidence>
<gene>
    <name evidence="9" type="primary">trpA</name>
    <name evidence="11" type="ORF">E3J84_05425</name>
</gene>